<dbReference type="PANTHER" id="PTHR24567">
    <property type="entry name" value="CRP FAMILY TRANSCRIPTIONAL REGULATORY PROTEIN"/>
    <property type="match status" value="1"/>
</dbReference>
<dbReference type="InterPro" id="IPR014710">
    <property type="entry name" value="RmlC-like_jellyroll"/>
</dbReference>
<dbReference type="EMBL" id="BOOF01000005">
    <property type="protein sequence ID" value="GIH60824.1"/>
    <property type="molecule type" value="Genomic_DNA"/>
</dbReference>
<dbReference type="InterPro" id="IPR050397">
    <property type="entry name" value="Env_Response_Regulators"/>
</dbReference>
<dbReference type="Pfam" id="PF13545">
    <property type="entry name" value="HTH_Crp_2"/>
    <property type="match status" value="1"/>
</dbReference>
<dbReference type="Gene3D" id="2.60.120.10">
    <property type="entry name" value="Jelly Rolls"/>
    <property type="match status" value="1"/>
</dbReference>
<comment type="caution">
    <text evidence="6">The sequence shown here is derived from an EMBL/GenBank/DDBJ whole genome shotgun (WGS) entry which is preliminary data.</text>
</comment>
<dbReference type="PANTHER" id="PTHR24567:SF74">
    <property type="entry name" value="HTH-TYPE TRANSCRIPTIONAL REGULATOR ARCR"/>
    <property type="match status" value="1"/>
</dbReference>
<organism evidence="6 7">
    <name type="scientific">Microbispora siamensis</name>
    <dbReference type="NCBI Taxonomy" id="564413"/>
    <lineage>
        <taxon>Bacteria</taxon>
        <taxon>Bacillati</taxon>
        <taxon>Actinomycetota</taxon>
        <taxon>Actinomycetes</taxon>
        <taxon>Streptosporangiales</taxon>
        <taxon>Streptosporangiaceae</taxon>
        <taxon>Microbispora</taxon>
    </lineage>
</organism>
<feature type="domain" description="Cyclic nucleotide-binding" evidence="4">
    <location>
        <begin position="15"/>
        <end position="100"/>
    </location>
</feature>
<dbReference type="PROSITE" id="PS51063">
    <property type="entry name" value="HTH_CRP_2"/>
    <property type="match status" value="1"/>
</dbReference>
<proteinExistence type="predicted"/>
<evidence type="ECO:0000313" key="6">
    <source>
        <dbReference type="EMBL" id="GIH60824.1"/>
    </source>
</evidence>
<dbReference type="InterPro" id="IPR012318">
    <property type="entry name" value="HTH_CRP"/>
</dbReference>
<dbReference type="InterPro" id="IPR036390">
    <property type="entry name" value="WH_DNA-bd_sf"/>
</dbReference>
<keyword evidence="3" id="KW-0804">Transcription</keyword>
<sequence>MTQSVERRTWLRGSFLGLLPARAREELLRLGSLLTYPNRHVLIREGDPGHAVYLLVDALVKVTALAENGSRTLLSIRADGDVVGEMAALTDHPRTATVTTCKRSLVCVLKGPVFTAHLARAPEVAAVLSQVAIDRLRFANRRRLDFAGYEADVCLARILVDLAVRHGRPHREGLDIGVPITQAELGELIGIKERTVQKAMHDLSARGLVLQRHRGVVIRDLGGLTDFADLRLQSSG</sequence>
<reference evidence="6 7" key="1">
    <citation type="submission" date="2021-01" db="EMBL/GenBank/DDBJ databases">
        <title>Whole genome shotgun sequence of Microbispora siamensis NBRC 104113.</title>
        <authorList>
            <person name="Komaki H."/>
            <person name="Tamura T."/>
        </authorList>
    </citation>
    <scope>NUCLEOTIDE SEQUENCE [LARGE SCALE GENOMIC DNA]</scope>
    <source>
        <strain evidence="6 7">NBRC 104113</strain>
    </source>
</reference>
<evidence type="ECO:0000259" key="5">
    <source>
        <dbReference type="PROSITE" id="PS51063"/>
    </source>
</evidence>
<dbReference type="InterPro" id="IPR018490">
    <property type="entry name" value="cNMP-bd_dom_sf"/>
</dbReference>
<dbReference type="Pfam" id="PF00027">
    <property type="entry name" value="cNMP_binding"/>
    <property type="match status" value="1"/>
</dbReference>
<name>A0ABQ4GHF8_9ACTN</name>
<evidence type="ECO:0000256" key="1">
    <source>
        <dbReference type="ARBA" id="ARBA00023015"/>
    </source>
</evidence>
<feature type="domain" description="HTH crp-type" evidence="5">
    <location>
        <begin position="149"/>
        <end position="222"/>
    </location>
</feature>
<evidence type="ECO:0000259" key="4">
    <source>
        <dbReference type="PROSITE" id="PS50042"/>
    </source>
</evidence>
<evidence type="ECO:0000256" key="2">
    <source>
        <dbReference type="ARBA" id="ARBA00023125"/>
    </source>
</evidence>
<dbReference type="InterPro" id="IPR036388">
    <property type="entry name" value="WH-like_DNA-bd_sf"/>
</dbReference>
<protein>
    <submittedName>
        <fullName evidence="6">Crp/Fnr family transcriptional regulator</fullName>
    </submittedName>
</protein>
<dbReference type="CDD" id="cd00038">
    <property type="entry name" value="CAP_ED"/>
    <property type="match status" value="1"/>
</dbReference>
<gene>
    <name evidence="6" type="ORF">Msi02_16410</name>
</gene>
<keyword evidence="7" id="KW-1185">Reference proteome</keyword>
<keyword evidence="2" id="KW-0238">DNA-binding</keyword>
<dbReference type="Proteomes" id="UP000660454">
    <property type="component" value="Unassembled WGS sequence"/>
</dbReference>
<dbReference type="SUPFAM" id="SSF51206">
    <property type="entry name" value="cAMP-binding domain-like"/>
    <property type="match status" value="1"/>
</dbReference>
<dbReference type="InterPro" id="IPR000595">
    <property type="entry name" value="cNMP-bd_dom"/>
</dbReference>
<dbReference type="RefSeq" id="WP_204047749.1">
    <property type="nucleotide sequence ID" value="NZ_BOOF01000005.1"/>
</dbReference>
<accession>A0ABQ4GHF8</accession>
<evidence type="ECO:0000313" key="7">
    <source>
        <dbReference type="Proteomes" id="UP000660454"/>
    </source>
</evidence>
<dbReference type="PROSITE" id="PS50042">
    <property type="entry name" value="CNMP_BINDING_3"/>
    <property type="match status" value="1"/>
</dbReference>
<keyword evidence="1" id="KW-0805">Transcription regulation</keyword>
<dbReference type="SUPFAM" id="SSF46785">
    <property type="entry name" value="Winged helix' DNA-binding domain"/>
    <property type="match status" value="1"/>
</dbReference>
<dbReference type="Gene3D" id="1.10.10.10">
    <property type="entry name" value="Winged helix-like DNA-binding domain superfamily/Winged helix DNA-binding domain"/>
    <property type="match status" value="1"/>
</dbReference>
<evidence type="ECO:0000256" key="3">
    <source>
        <dbReference type="ARBA" id="ARBA00023163"/>
    </source>
</evidence>
<dbReference type="SMART" id="SM00100">
    <property type="entry name" value="cNMP"/>
    <property type="match status" value="1"/>
</dbReference>